<proteinExistence type="predicted"/>
<protein>
    <recommendedName>
        <fullName evidence="2">histidine kinase</fullName>
        <ecNumber evidence="2">2.7.13.3</ecNumber>
    </recommendedName>
</protein>
<dbReference type="PRINTS" id="PR00344">
    <property type="entry name" value="BCTRLSENSOR"/>
</dbReference>
<dbReference type="InterPro" id="IPR050736">
    <property type="entry name" value="Sensor_HK_Regulatory"/>
</dbReference>
<keyword evidence="4 7" id="KW-0418">Kinase</keyword>
<organism evidence="7 8">
    <name type="scientific">Rheinheimera marina</name>
    <dbReference type="NCBI Taxonomy" id="1774958"/>
    <lineage>
        <taxon>Bacteria</taxon>
        <taxon>Pseudomonadati</taxon>
        <taxon>Pseudomonadota</taxon>
        <taxon>Gammaproteobacteria</taxon>
        <taxon>Chromatiales</taxon>
        <taxon>Chromatiaceae</taxon>
        <taxon>Rheinheimera</taxon>
    </lineage>
</organism>
<evidence type="ECO:0000313" key="8">
    <source>
        <dbReference type="Proteomes" id="UP001595962"/>
    </source>
</evidence>
<name>A0ABV9JKK3_9GAMM</name>
<evidence type="ECO:0000256" key="1">
    <source>
        <dbReference type="ARBA" id="ARBA00000085"/>
    </source>
</evidence>
<accession>A0ABV9JKK3</accession>
<dbReference type="CDD" id="cd16922">
    <property type="entry name" value="HATPase_EvgS-ArcB-TorS-like"/>
    <property type="match status" value="1"/>
</dbReference>
<dbReference type="PROSITE" id="PS50109">
    <property type="entry name" value="HIS_KIN"/>
    <property type="match status" value="1"/>
</dbReference>
<dbReference type="InterPro" id="IPR036890">
    <property type="entry name" value="HATPase_C_sf"/>
</dbReference>
<dbReference type="EC" id="2.7.13.3" evidence="2"/>
<gene>
    <name evidence="7" type="ORF">ACFO3I_07075</name>
</gene>
<evidence type="ECO:0000256" key="5">
    <source>
        <dbReference type="ARBA" id="ARBA00023012"/>
    </source>
</evidence>
<dbReference type="EMBL" id="JBHSGB010000006">
    <property type="protein sequence ID" value="MFC4654774.1"/>
    <property type="molecule type" value="Genomic_DNA"/>
</dbReference>
<dbReference type="InterPro" id="IPR005467">
    <property type="entry name" value="His_kinase_dom"/>
</dbReference>
<dbReference type="PANTHER" id="PTHR43711">
    <property type="entry name" value="TWO-COMPONENT HISTIDINE KINASE"/>
    <property type="match status" value="1"/>
</dbReference>
<dbReference type="InterPro" id="IPR003594">
    <property type="entry name" value="HATPase_dom"/>
</dbReference>
<dbReference type="Proteomes" id="UP001595962">
    <property type="component" value="Unassembled WGS sequence"/>
</dbReference>
<keyword evidence="8" id="KW-1185">Reference proteome</keyword>
<dbReference type="Pfam" id="PF02518">
    <property type="entry name" value="HATPase_c"/>
    <property type="match status" value="1"/>
</dbReference>
<reference evidence="8" key="1">
    <citation type="journal article" date="2019" name="Int. J. Syst. Evol. Microbiol.">
        <title>The Global Catalogue of Microorganisms (GCM) 10K type strain sequencing project: providing services to taxonomists for standard genome sequencing and annotation.</title>
        <authorList>
            <consortium name="The Broad Institute Genomics Platform"/>
            <consortium name="The Broad Institute Genome Sequencing Center for Infectious Disease"/>
            <person name="Wu L."/>
            <person name="Ma J."/>
        </authorList>
    </citation>
    <scope>NUCLEOTIDE SEQUENCE [LARGE SCALE GENOMIC DNA]</scope>
    <source>
        <strain evidence="8">DT28</strain>
    </source>
</reference>
<dbReference type="Gene3D" id="3.30.565.10">
    <property type="entry name" value="Histidine kinase-like ATPase, C-terminal domain"/>
    <property type="match status" value="1"/>
</dbReference>
<evidence type="ECO:0000256" key="2">
    <source>
        <dbReference type="ARBA" id="ARBA00012438"/>
    </source>
</evidence>
<evidence type="ECO:0000313" key="7">
    <source>
        <dbReference type="EMBL" id="MFC4654774.1"/>
    </source>
</evidence>
<evidence type="ECO:0000256" key="3">
    <source>
        <dbReference type="ARBA" id="ARBA00022679"/>
    </source>
</evidence>
<dbReference type="SUPFAM" id="SSF55874">
    <property type="entry name" value="ATPase domain of HSP90 chaperone/DNA topoisomerase II/histidine kinase"/>
    <property type="match status" value="1"/>
</dbReference>
<dbReference type="InterPro" id="IPR004358">
    <property type="entry name" value="Sig_transdc_His_kin-like_C"/>
</dbReference>
<comment type="caution">
    <text evidence="7">The sequence shown here is derived from an EMBL/GenBank/DDBJ whole genome shotgun (WGS) entry which is preliminary data.</text>
</comment>
<dbReference type="PANTHER" id="PTHR43711:SF1">
    <property type="entry name" value="HISTIDINE KINASE 1"/>
    <property type="match status" value="1"/>
</dbReference>
<keyword evidence="5" id="KW-0902">Two-component regulatory system</keyword>
<dbReference type="GO" id="GO:0016301">
    <property type="term" value="F:kinase activity"/>
    <property type="evidence" value="ECO:0007669"/>
    <property type="project" value="UniProtKB-KW"/>
</dbReference>
<evidence type="ECO:0000256" key="4">
    <source>
        <dbReference type="ARBA" id="ARBA00022777"/>
    </source>
</evidence>
<dbReference type="SMART" id="SM00387">
    <property type="entry name" value="HATPase_c"/>
    <property type="match status" value="1"/>
</dbReference>
<comment type="catalytic activity">
    <reaction evidence="1">
        <text>ATP + protein L-histidine = ADP + protein N-phospho-L-histidine.</text>
        <dbReference type="EC" id="2.7.13.3"/>
    </reaction>
</comment>
<dbReference type="RefSeq" id="WP_377332866.1">
    <property type="nucleotide sequence ID" value="NZ_JBHSGB010000006.1"/>
</dbReference>
<evidence type="ECO:0000259" key="6">
    <source>
        <dbReference type="PROSITE" id="PS50109"/>
    </source>
</evidence>
<feature type="domain" description="Histidine kinase" evidence="6">
    <location>
        <begin position="1"/>
        <end position="182"/>
    </location>
</feature>
<keyword evidence="3" id="KW-0808">Transferase</keyword>
<sequence length="189" mass="20490">MARPLHCRLARLVNDLLTFNKATLADSPLHLVQVSLNGLLEQALQANQGYASQYGVSFDWHPGQDLQMTVDPDKIMQVMSNLLSNAAKYSPQGGAVQIRSQQQGDKVRIEVEDSGPGIPLEFQDRVFEKFAQADSSNTRRVGGTGLGMAISKSLVELHGGSISFVSVPGKGTTFVFELPLLPVTPQDLN</sequence>